<evidence type="ECO:0000259" key="1">
    <source>
        <dbReference type="PROSITE" id="PS50017"/>
    </source>
</evidence>
<protein>
    <submittedName>
        <fullName evidence="4">FAS-associated death domain protein isoform X2</fullName>
    </submittedName>
</protein>
<accession>A0ABM4DFW2</accession>
<organism evidence="3 4">
    <name type="scientific">Hydra vulgaris</name>
    <name type="common">Hydra</name>
    <name type="synonym">Hydra attenuata</name>
    <dbReference type="NCBI Taxonomy" id="6087"/>
    <lineage>
        <taxon>Eukaryota</taxon>
        <taxon>Metazoa</taxon>
        <taxon>Cnidaria</taxon>
        <taxon>Hydrozoa</taxon>
        <taxon>Hydroidolina</taxon>
        <taxon>Anthoathecata</taxon>
        <taxon>Aplanulata</taxon>
        <taxon>Hydridae</taxon>
        <taxon>Hydra</taxon>
    </lineage>
</organism>
<evidence type="ECO:0000313" key="3">
    <source>
        <dbReference type="Proteomes" id="UP001652625"/>
    </source>
</evidence>
<dbReference type="RefSeq" id="XP_065673308.1">
    <property type="nucleotide sequence ID" value="XM_065817236.1"/>
</dbReference>
<name>A0ABM4DFW2_HYDVU</name>
<evidence type="ECO:0000259" key="2">
    <source>
        <dbReference type="PROSITE" id="PS50168"/>
    </source>
</evidence>
<dbReference type="PANTHER" id="PTHR15077">
    <property type="entry name" value="FAS-ASSOCIATING DEATH DOMAIN-CONTAINING PROTEIN FADD"/>
    <property type="match status" value="1"/>
</dbReference>
<dbReference type="InterPro" id="IPR001875">
    <property type="entry name" value="DED_dom"/>
</dbReference>
<gene>
    <name evidence="4" type="primary">LOC100206003</name>
</gene>
<evidence type="ECO:0000313" key="4">
    <source>
        <dbReference type="RefSeq" id="XP_065673308.1"/>
    </source>
</evidence>
<dbReference type="PANTHER" id="PTHR15077:SF12">
    <property type="entry name" value="DEATH DOMAIN-CONTAINING PROTEIN"/>
    <property type="match status" value="1"/>
</dbReference>
<dbReference type="CDD" id="cd08336">
    <property type="entry name" value="DED_FADD"/>
    <property type="match status" value="1"/>
</dbReference>
<dbReference type="Pfam" id="PF00531">
    <property type="entry name" value="Death"/>
    <property type="match status" value="1"/>
</dbReference>
<dbReference type="InterPro" id="IPR016729">
    <property type="entry name" value="FADD"/>
</dbReference>
<feature type="domain" description="Death" evidence="1">
    <location>
        <begin position="126"/>
        <end position="197"/>
    </location>
</feature>
<feature type="domain" description="DED" evidence="2">
    <location>
        <begin position="5"/>
        <end position="83"/>
    </location>
</feature>
<dbReference type="SUPFAM" id="SSF47986">
    <property type="entry name" value="DEATH domain"/>
    <property type="match status" value="2"/>
</dbReference>
<keyword evidence="3" id="KW-1185">Reference proteome</keyword>
<dbReference type="Pfam" id="PF01335">
    <property type="entry name" value="DED"/>
    <property type="match status" value="1"/>
</dbReference>
<dbReference type="PROSITE" id="PS50168">
    <property type="entry name" value="DED"/>
    <property type="match status" value="1"/>
</dbReference>
<dbReference type="SMART" id="SM00031">
    <property type="entry name" value="DED"/>
    <property type="match status" value="1"/>
</dbReference>
<dbReference type="Proteomes" id="UP001652625">
    <property type="component" value="Chromosome 14"/>
</dbReference>
<proteinExistence type="predicted"/>
<dbReference type="InterPro" id="IPR011029">
    <property type="entry name" value="DEATH-like_dom_sf"/>
</dbReference>
<dbReference type="InterPro" id="IPR000488">
    <property type="entry name" value="Death_dom"/>
</dbReference>
<dbReference type="Gene3D" id="1.10.533.10">
    <property type="entry name" value="Death Domain, Fas"/>
    <property type="match status" value="2"/>
</dbReference>
<reference evidence="4" key="1">
    <citation type="submission" date="2025-08" db="UniProtKB">
        <authorList>
            <consortium name="RefSeq"/>
        </authorList>
    </citation>
    <scope>IDENTIFICATION</scope>
</reference>
<dbReference type="CDD" id="cd01670">
    <property type="entry name" value="Death"/>
    <property type="match status" value="1"/>
</dbReference>
<sequence>MDKITYKRKMLEVSKRLTDSDMNHLKYIFTDEIGDAVLEKVSSTIEFIRILEMNNYVGPDNLEGFARILEDLGKTDLVEFITGKPVSKPKPDFRVQTNLNSSSASNNNSLNTELNSKLFDKVSYCIGTDWSRFARYLGLSDSEIDMIDSDNRKTLEKAMQVMVKWKQKNGHVTWQQLKSNLESIERFDIIRQIEKDFASNIAQQDKYPVQEVGGRSKSSSSDLNYCM</sequence>
<dbReference type="PROSITE" id="PS50017">
    <property type="entry name" value="DEATH_DOMAIN"/>
    <property type="match status" value="1"/>
</dbReference>
<dbReference type="GeneID" id="100206003"/>
<dbReference type="SMART" id="SM00005">
    <property type="entry name" value="DEATH"/>
    <property type="match status" value="1"/>
</dbReference>